<evidence type="ECO:0000313" key="3">
    <source>
        <dbReference type="EMBL" id="MBN7824756.1"/>
    </source>
</evidence>
<evidence type="ECO:0000256" key="1">
    <source>
        <dbReference type="SAM" id="MobiDB-lite"/>
    </source>
</evidence>
<accession>A0A939DN07</accession>
<reference evidence="3" key="1">
    <citation type="submission" date="2021-03" db="EMBL/GenBank/DDBJ databases">
        <title>novel species isolated from a fishpond in China.</title>
        <authorList>
            <person name="Lu H."/>
            <person name="Cai Z."/>
        </authorList>
    </citation>
    <scope>NUCLEOTIDE SEQUENCE</scope>
    <source>
        <strain evidence="3">JCM 30855</strain>
    </source>
</reference>
<evidence type="ECO:0000259" key="2">
    <source>
        <dbReference type="PROSITE" id="PS50994"/>
    </source>
</evidence>
<dbReference type="InterPro" id="IPR001584">
    <property type="entry name" value="Integrase_cat-core"/>
</dbReference>
<gene>
    <name evidence="3" type="ORF">J0A66_05900</name>
</gene>
<sequence length="572" mass="65348">MHPAVHQYKQLQPASHQSAWSEATAKHQLIARQRSVLVNDALTASASSNLHQAIKTLKAELDAGTADQASLGACQMLGKVPGTSTLRNWVQAYQSQGLAGLLPGYQGTQRRQYGWEALFLELYHRPQKPSLASVAQTLREQYGFALATEHNVRYFHKTLPAELQDKSPWRLGQSVYRKTVREYITRTTENIPVGLLYQGDGHTVDVYCRHPKTGNLCRIELTVFMDIRSRYIVGWYVSYAESSITSMAALSHAFGTWDHVCAVLYIDNGSGYKSRMMNDDTAGFYANFDLEVIFSLPGNPQAKGNVERFFGVMEQDLGKTFDTYCGNDMSEDRSRLFQSKNIKKLEGMGLNIPTISEWCNAFEDWLERYHNRPHPEVKNQTPAALWDTLERTPVHDMNLLVRPREVVKVHRSMVRLHGRSYRAEYLYQFDGQELIAEYDLHHDQSIRLFKLDGVLLMTAELKAKVHYLPTSRIEEAEERRRQGRLKRLDNKRREVELQESRDLPGHLAQAAELEQITPSMQDIEQAKQPSNDDFSLDVLANAMLRSNKDQGDEPEPDFNPDEFYQYGAAGDR</sequence>
<dbReference type="AlphaFoldDB" id="A0A939DN07"/>
<dbReference type="RefSeq" id="WP_206572879.1">
    <property type="nucleotide sequence ID" value="NZ_JAFKCV010000003.1"/>
</dbReference>
<dbReference type="GO" id="GO:0015074">
    <property type="term" value="P:DNA integration"/>
    <property type="evidence" value="ECO:0007669"/>
    <property type="project" value="InterPro"/>
</dbReference>
<dbReference type="Proteomes" id="UP000664654">
    <property type="component" value="Unassembled WGS sequence"/>
</dbReference>
<organism evidence="3 4">
    <name type="scientific">Bowmanella dokdonensis</name>
    <dbReference type="NCBI Taxonomy" id="751969"/>
    <lineage>
        <taxon>Bacteria</taxon>
        <taxon>Pseudomonadati</taxon>
        <taxon>Pseudomonadota</taxon>
        <taxon>Gammaproteobacteria</taxon>
        <taxon>Alteromonadales</taxon>
        <taxon>Alteromonadaceae</taxon>
        <taxon>Bowmanella</taxon>
    </lineage>
</organism>
<dbReference type="InterPro" id="IPR015378">
    <property type="entry name" value="Transposase-like_Mu_C"/>
</dbReference>
<name>A0A939DN07_9ALTE</name>
<feature type="domain" description="Integrase catalytic" evidence="2">
    <location>
        <begin position="188"/>
        <end position="390"/>
    </location>
</feature>
<dbReference type="SUPFAM" id="SSF53098">
    <property type="entry name" value="Ribonuclease H-like"/>
    <property type="match status" value="1"/>
</dbReference>
<dbReference type="Gene3D" id="3.30.420.10">
    <property type="entry name" value="Ribonuclease H-like superfamily/Ribonuclease H"/>
    <property type="match status" value="1"/>
</dbReference>
<dbReference type="PANTHER" id="PTHR35004">
    <property type="entry name" value="TRANSPOSASE RV3428C-RELATED"/>
    <property type="match status" value="1"/>
</dbReference>
<dbReference type="Pfam" id="PF09299">
    <property type="entry name" value="Mu-transpos_C"/>
    <property type="match status" value="1"/>
</dbReference>
<dbReference type="PROSITE" id="PS50994">
    <property type="entry name" value="INTEGRASE"/>
    <property type="match status" value="1"/>
</dbReference>
<dbReference type="InterPro" id="IPR036397">
    <property type="entry name" value="RNaseH_sf"/>
</dbReference>
<proteinExistence type="predicted"/>
<dbReference type="SUPFAM" id="SSF50610">
    <property type="entry name" value="mu transposase, C-terminal domain"/>
    <property type="match status" value="1"/>
</dbReference>
<keyword evidence="4" id="KW-1185">Reference proteome</keyword>
<dbReference type="GO" id="GO:0003676">
    <property type="term" value="F:nucleic acid binding"/>
    <property type="evidence" value="ECO:0007669"/>
    <property type="project" value="InterPro"/>
</dbReference>
<protein>
    <submittedName>
        <fullName evidence="3">DDE-type integrase/transposase/recombinase</fullName>
    </submittedName>
</protein>
<dbReference type="PANTHER" id="PTHR35004:SF6">
    <property type="entry name" value="TRANSPOSASE"/>
    <property type="match status" value="1"/>
</dbReference>
<dbReference type="InterPro" id="IPR009004">
    <property type="entry name" value="Transposase_Mu_C"/>
</dbReference>
<comment type="caution">
    <text evidence="3">The sequence shown here is derived from an EMBL/GenBank/DDBJ whole genome shotgun (WGS) entry which is preliminary data.</text>
</comment>
<dbReference type="EMBL" id="JAFKCV010000003">
    <property type="protein sequence ID" value="MBN7824756.1"/>
    <property type="molecule type" value="Genomic_DNA"/>
</dbReference>
<feature type="region of interest" description="Disordered" evidence="1">
    <location>
        <begin position="545"/>
        <end position="572"/>
    </location>
</feature>
<dbReference type="InterPro" id="IPR012337">
    <property type="entry name" value="RNaseH-like_sf"/>
</dbReference>
<evidence type="ECO:0000313" key="4">
    <source>
        <dbReference type="Proteomes" id="UP000664654"/>
    </source>
</evidence>